<dbReference type="EMBL" id="CAJOBQ010005684">
    <property type="protein sequence ID" value="CAF4660439.1"/>
    <property type="molecule type" value="Genomic_DNA"/>
</dbReference>
<protein>
    <submittedName>
        <fullName evidence="1">Uncharacterized protein</fullName>
    </submittedName>
</protein>
<evidence type="ECO:0000313" key="2">
    <source>
        <dbReference type="Proteomes" id="UP000663862"/>
    </source>
</evidence>
<dbReference type="AlphaFoldDB" id="A0A821FXT2"/>
<organism evidence="1 2">
    <name type="scientific">Rotaria socialis</name>
    <dbReference type="NCBI Taxonomy" id="392032"/>
    <lineage>
        <taxon>Eukaryota</taxon>
        <taxon>Metazoa</taxon>
        <taxon>Spiralia</taxon>
        <taxon>Gnathifera</taxon>
        <taxon>Rotifera</taxon>
        <taxon>Eurotatoria</taxon>
        <taxon>Bdelloidea</taxon>
        <taxon>Philodinida</taxon>
        <taxon>Philodinidae</taxon>
        <taxon>Rotaria</taxon>
    </lineage>
</organism>
<feature type="non-terminal residue" evidence="1">
    <location>
        <position position="1"/>
    </location>
</feature>
<dbReference type="Proteomes" id="UP000663862">
    <property type="component" value="Unassembled WGS sequence"/>
</dbReference>
<accession>A0A821FXT2</accession>
<comment type="caution">
    <text evidence="1">The sequence shown here is derived from an EMBL/GenBank/DDBJ whole genome shotgun (WGS) entry which is preliminary data.</text>
</comment>
<reference evidence="1" key="1">
    <citation type="submission" date="2021-02" db="EMBL/GenBank/DDBJ databases">
        <authorList>
            <person name="Nowell W R."/>
        </authorList>
    </citation>
    <scope>NUCLEOTIDE SEQUENCE</scope>
</reference>
<sequence>NWFWFLPLSGQYGVAAGRIRVETKDLPQIGRPVVLMTDPYRRRNRKMGPTEPTAIDLVIVSHL</sequence>
<evidence type="ECO:0000313" key="1">
    <source>
        <dbReference type="EMBL" id="CAF4660439.1"/>
    </source>
</evidence>
<gene>
    <name evidence="1" type="ORF">TSG867_LOCUS31316</name>
</gene>
<proteinExistence type="predicted"/>
<name>A0A821FXT2_9BILA</name>